<keyword evidence="4 10" id="KW-0812">Transmembrane</keyword>
<dbReference type="InterPro" id="IPR046342">
    <property type="entry name" value="CBS_dom_sf"/>
</dbReference>
<dbReference type="CDD" id="cd04590">
    <property type="entry name" value="CBS_pair_CorC_HlyC_assoc"/>
    <property type="match status" value="1"/>
</dbReference>
<comment type="similarity">
    <text evidence="2">Belongs to the UPF0053 family.</text>
</comment>
<dbReference type="Pfam" id="PF03471">
    <property type="entry name" value="CorC_HlyC"/>
    <property type="match status" value="1"/>
</dbReference>
<dbReference type="SMART" id="SM01091">
    <property type="entry name" value="CorC_HlyC"/>
    <property type="match status" value="1"/>
</dbReference>
<keyword evidence="7 9" id="KW-0129">CBS domain</keyword>
<dbReference type="InterPro" id="IPR051676">
    <property type="entry name" value="UPF0053_domain"/>
</dbReference>
<evidence type="ECO:0000256" key="10">
    <source>
        <dbReference type="PROSITE-ProRule" id="PRU01193"/>
    </source>
</evidence>
<evidence type="ECO:0000259" key="13">
    <source>
        <dbReference type="PROSITE" id="PS51371"/>
    </source>
</evidence>
<evidence type="ECO:0000256" key="12">
    <source>
        <dbReference type="SAM" id="Phobius"/>
    </source>
</evidence>
<keyword evidence="3" id="KW-1003">Cell membrane</keyword>
<evidence type="ECO:0000256" key="6">
    <source>
        <dbReference type="ARBA" id="ARBA00022989"/>
    </source>
</evidence>
<dbReference type="RefSeq" id="WP_268611149.1">
    <property type="nucleotide sequence ID" value="NZ_CP113797.1"/>
</dbReference>
<dbReference type="PROSITE" id="PS51371">
    <property type="entry name" value="CBS"/>
    <property type="match status" value="2"/>
</dbReference>
<dbReference type="Proteomes" id="UP001163152">
    <property type="component" value="Chromosome"/>
</dbReference>
<accession>A0A9E8ZDY4</accession>
<name>A0A9E8ZDY4_9CYAN</name>
<gene>
    <name evidence="15" type="ORF">OXH18_04100</name>
</gene>
<dbReference type="SUPFAM" id="SSF54631">
    <property type="entry name" value="CBS-domain pair"/>
    <property type="match status" value="1"/>
</dbReference>
<dbReference type="PROSITE" id="PS51846">
    <property type="entry name" value="CNNM"/>
    <property type="match status" value="1"/>
</dbReference>
<feature type="transmembrane region" description="Helical" evidence="12">
    <location>
        <begin position="29"/>
        <end position="49"/>
    </location>
</feature>
<evidence type="ECO:0000256" key="11">
    <source>
        <dbReference type="SAM" id="MobiDB-lite"/>
    </source>
</evidence>
<feature type="compositionally biased region" description="Low complexity" evidence="11">
    <location>
        <begin position="531"/>
        <end position="540"/>
    </location>
</feature>
<dbReference type="AlphaFoldDB" id="A0A9E8ZDY4"/>
<dbReference type="PANTHER" id="PTHR43099:SF2">
    <property type="entry name" value="UPF0053 PROTEIN YRKA"/>
    <property type="match status" value="1"/>
</dbReference>
<protein>
    <submittedName>
        <fullName evidence="15">Hemolysin family protein</fullName>
    </submittedName>
</protein>
<dbReference type="Pfam" id="PF01595">
    <property type="entry name" value="CNNM"/>
    <property type="match status" value="1"/>
</dbReference>
<reference evidence="15" key="1">
    <citation type="submission" date="2022-12" db="EMBL/GenBank/DDBJ databases">
        <title>Polyphasic identification of a Novel Hot-Spring Cyanobacterium Ocullathermofonsia sinensis gen nov. sp. nov. and Genomic Insights on its Adaptations to the Thermal Habitat.</title>
        <authorList>
            <person name="Daroch M."/>
            <person name="Tang J."/>
            <person name="Jiang Y."/>
        </authorList>
    </citation>
    <scope>NUCLEOTIDE SEQUENCE</scope>
    <source>
        <strain evidence="15">PKUAC-SCTA174</strain>
    </source>
</reference>
<evidence type="ECO:0000259" key="14">
    <source>
        <dbReference type="PROSITE" id="PS51846"/>
    </source>
</evidence>
<keyword evidence="5" id="KW-0677">Repeat</keyword>
<dbReference type="InterPro" id="IPR000644">
    <property type="entry name" value="CBS_dom"/>
</dbReference>
<evidence type="ECO:0000256" key="8">
    <source>
        <dbReference type="ARBA" id="ARBA00023136"/>
    </source>
</evidence>
<evidence type="ECO:0000313" key="15">
    <source>
        <dbReference type="EMBL" id="WAL61192.1"/>
    </source>
</evidence>
<feature type="compositionally biased region" description="Acidic residues" evidence="11">
    <location>
        <begin position="514"/>
        <end position="530"/>
    </location>
</feature>
<dbReference type="GO" id="GO:0005886">
    <property type="term" value="C:plasma membrane"/>
    <property type="evidence" value="ECO:0007669"/>
    <property type="project" value="UniProtKB-SubCell"/>
</dbReference>
<feature type="domain" description="CBS" evidence="13">
    <location>
        <begin position="309"/>
        <end position="369"/>
    </location>
</feature>
<dbReference type="InterPro" id="IPR005170">
    <property type="entry name" value="Transptr-assoc_dom"/>
</dbReference>
<dbReference type="KEGG" id="tsin:OXH18_04100"/>
<evidence type="ECO:0000256" key="4">
    <source>
        <dbReference type="ARBA" id="ARBA00022692"/>
    </source>
</evidence>
<organism evidence="15 16">
    <name type="scientific">Thermocoleostomius sinensis A174</name>
    <dbReference type="NCBI Taxonomy" id="2016057"/>
    <lineage>
        <taxon>Bacteria</taxon>
        <taxon>Bacillati</taxon>
        <taxon>Cyanobacteriota</taxon>
        <taxon>Cyanophyceae</taxon>
        <taxon>Oculatellales</taxon>
        <taxon>Oculatellaceae</taxon>
        <taxon>Thermocoleostomius</taxon>
    </lineage>
</organism>
<dbReference type="Gene3D" id="3.10.580.10">
    <property type="entry name" value="CBS-domain"/>
    <property type="match status" value="1"/>
</dbReference>
<feature type="transmembrane region" description="Helical" evidence="12">
    <location>
        <begin position="84"/>
        <end position="109"/>
    </location>
</feature>
<feature type="compositionally biased region" description="Basic and acidic residues" evidence="11">
    <location>
        <begin position="502"/>
        <end position="513"/>
    </location>
</feature>
<dbReference type="SUPFAM" id="SSF56176">
    <property type="entry name" value="FAD-binding/transporter-associated domain-like"/>
    <property type="match status" value="1"/>
</dbReference>
<feature type="region of interest" description="Disordered" evidence="11">
    <location>
        <begin position="496"/>
        <end position="554"/>
    </location>
</feature>
<dbReference type="PANTHER" id="PTHR43099">
    <property type="entry name" value="UPF0053 PROTEIN YRKA"/>
    <property type="match status" value="1"/>
</dbReference>
<keyword evidence="8 10" id="KW-0472">Membrane</keyword>
<evidence type="ECO:0000256" key="3">
    <source>
        <dbReference type="ARBA" id="ARBA00022475"/>
    </source>
</evidence>
<dbReference type="InterPro" id="IPR036318">
    <property type="entry name" value="FAD-bd_PCMH-like_sf"/>
</dbReference>
<dbReference type="EMBL" id="CP113797">
    <property type="protein sequence ID" value="WAL61192.1"/>
    <property type="molecule type" value="Genomic_DNA"/>
</dbReference>
<sequence length="554" mass="60754">MISLAIGVLAVVPVPLLSGSDVFLRLLAVLVLIAINAFFVAAEFSIVSVRRSRIAQLVSAGDVQAKTVQDLQRGLDRLLSTTQLGITLSSLALGWIGEGTMAVLLAVVLSRLPLSATNQQFAAHSLAIPLAFVLIAYLQIVLGELCPKSMALLYPEQLARILGAPSLAIARLFNPLIWILNQSTRLLLRLVGVQYTGQGWAHRVTPEELQLIISTSAETPGLEDEKRELLTNVFEFAEVSAGEVMVPRTSIVAISGEATFQDLLHEVVSSGHSRYPVMGESLDDIQGIIHFKELAEPVVQEQLKLDSSILPWVRPAQFVSETVPLDELLRLMRRSGQAMVVVVDEYGGTAGLVTLQDLVAEIIGDTRESEGDDEEPTLQILDERTFLVQAQTDLEEVNELLDLELPLAEDYQTLGGFLIYQMQKIPTEGEQMRYASYEMTVESADGPRLERILIRRLEDIGEAGSGMADDDLLGYMDSDSIADPWSSEVEEDLLSDAFGSGTHRDRPRDRSIDPTDEEDLQSFDAIEWDGESPSPESASSDPWLPNNHNSSNSH</sequence>
<dbReference type="InterPro" id="IPR016169">
    <property type="entry name" value="FAD-bd_PCMH_sub2"/>
</dbReference>
<evidence type="ECO:0000256" key="7">
    <source>
        <dbReference type="ARBA" id="ARBA00023122"/>
    </source>
</evidence>
<dbReference type="FunFam" id="3.10.580.10:FF:000002">
    <property type="entry name" value="Magnesium/cobalt efflux protein CorC"/>
    <property type="match status" value="1"/>
</dbReference>
<feature type="domain" description="CNNM transmembrane" evidence="14">
    <location>
        <begin position="18"/>
        <end position="226"/>
    </location>
</feature>
<dbReference type="InterPro" id="IPR002550">
    <property type="entry name" value="CNNM"/>
</dbReference>
<evidence type="ECO:0000256" key="1">
    <source>
        <dbReference type="ARBA" id="ARBA00004651"/>
    </source>
</evidence>
<dbReference type="InterPro" id="IPR044751">
    <property type="entry name" value="Ion_transp-like_CBS"/>
</dbReference>
<feature type="transmembrane region" description="Helical" evidence="12">
    <location>
        <begin position="121"/>
        <end position="146"/>
    </location>
</feature>
<keyword evidence="16" id="KW-1185">Reference proteome</keyword>
<evidence type="ECO:0000256" key="5">
    <source>
        <dbReference type="ARBA" id="ARBA00022737"/>
    </source>
</evidence>
<dbReference type="Pfam" id="PF00571">
    <property type="entry name" value="CBS"/>
    <property type="match status" value="2"/>
</dbReference>
<keyword evidence="6 10" id="KW-1133">Transmembrane helix</keyword>
<dbReference type="GO" id="GO:0050660">
    <property type="term" value="F:flavin adenine dinucleotide binding"/>
    <property type="evidence" value="ECO:0007669"/>
    <property type="project" value="InterPro"/>
</dbReference>
<evidence type="ECO:0000256" key="2">
    <source>
        <dbReference type="ARBA" id="ARBA00006337"/>
    </source>
</evidence>
<feature type="domain" description="CBS" evidence="13">
    <location>
        <begin position="245"/>
        <end position="305"/>
    </location>
</feature>
<dbReference type="Gene3D" id="3.30.465.10">
    <property type="match status" value="1"/>
</dbReference>
<evidence type="ECO:0000256" key="9">
    <source>
        <dbReference type="PROSITE-ProRule" id="PRU00703"/>
    </source>
</evidence>
<proteinExistence type="inferred from homology"/>
<evidence type="ECO:0000313" key="16">
    <source>
        <dbReference type="Proteomes" id="UP001163152"/>
    </source>
</evidence>
<feature type="transmembrane region" description="Helical" evidence="12">
    <location>
        <begin position="158"/>
        <end position="180"/>
    </location>
</feature>
<comment type="subcellular location">
    <subcellularLocation>
        <location evidence="1">Cell membrane</location>
        <topology evidence="1">Multi-pass membrane protein</topology>
    </subcellularLocation>
</comment>